<feature type="signal peptide" evidence="1">
    <location>
        <begin position="1"/>
        <end position="21"/>
    </location>
</feature>
<organism evidence="2 3">
    <name type="scientific">Pseudopedobacter saltans (strain ATCC 51119 / DSM 12145 / JCM 21818 / CCUG 39354 / LMG 10337 / NBRC 100064 / NCIMB 13643)</name>
    <name type="common">Pedobacter saltans</name>
    <dbReference type="NCBI Taxonomy" id="762903"/>
    <lineage>
        <taxon>Bacteria</taxon>
        <taxon>Pseudomonadati</taxon>
        <taxon>Bacteroidota</taxon>
        <taxon>Sphingobacteriia</taxon>
        <taxon>Sphingobacteriales</taxon>
        <taxon>Sphingobacteriaceae</taxon>
        <taxon>Pseudopedobacter</taxon>
    </lineage>
</organism>
<reference evidence="2 3" key="1">
    <citation type="journal article" date="2011" name="Stand. Genomic Sci.">
        <title>Complete genome sequence of the gliding, heparinolytic Pedobacter saltans type strain (113).</title>
        <authorList>
            <person name="Liolios K."/>
            <person name="Sikorski J."/>
            <person name="Lu M."/>
            <person name="Nolan M."/>
            <person name="Lapidus A."/>
            <person name="Lucas S."/>
            <person name="Hammon N."/>
            <person name="Deshpande S."/>
            <person name="Cheng J.F."/>
            <person name="Tapia R."/>
            <person name="Han C."/>
            <person name="Goodwin L."/>
            <person name="Pitluck S."/>
            <person name="Huntemann M."/>
            <person name="Ivanova N."/>
            <person name="Pagani I."/>
            <person name="Mavromatis K."/>
            <person name="Ovchinikova G."/>
            <person name="Pati A."/>
            <person name="Chen A."/>
            <person name="Palaniappan K."/>
            <person name="Land M."/>
            <person name="Hauser L."/>
            <person name="Brambilla E.M."/>
            <person name="Kotsyurbenko O."/>
            <person name="Rohde M."/>
            <person name="Tindall B.J."/>
            <person name="Abt B."/>
            <person name="Goker M."/>
            <person name="Detter J.C."/>
            <person name="Woyke T."/>
            <person name="Bristow J."/>
            <person name="Eisen J.A."/>
            <person name="Markowitz V."/>
            <person name="Hugenholtz P."/>
            <person name="Klenk H.P."/>
            <person name="Kyrpides N.C."/>
        </authorList>
    </citation>
    <scope>NUCLEOTIDE SEQUENCE [LARGE SCALE GENOMIC DNA]</scope>
    <source>
        <strain evidence="3">ATCC 51119 / DSM 12145 / JCM 21818 / LMG 10337 / NBRC 100064 / NCIMB 13643</strain>
    </source>
</reference>
<dbReference type="Proteomes" id="UP000000310">
    <property type="component" value="Chromosome"/>
</dbReference>
<gene>
    <name evidence="2" type="ordered locus">Pedsa_0539</name>
</gene>
<evidence type="ECO:0000256" key="1">
    <source>
        <dbReference type="SAM" id="SignalP"/>
    </source>
</evidence>
<protein>
    <submittedName>
        <fullName evidence="2">Uncharacterized protein</fullName>
    </submittedName>
</protein>
<feature type="chain" id="PRO_5003260150" evidence="1">
    <location>
        <begin position="22"/>
        <end position="244"/>
    </location>
</feature>
<name>F0S6P3_PSESL</name>
<reference evidence="3" key="2">
    <citation type="submission" date="2011-02" db="EMBL/GenBank/DDBJ databases">
        <title>The complete genome of Pedobacter saltans DSM 12145.</title>
        <authorList>
            <consortium name="US DOE Joint Genome Institute (JGI-PGF)"/>
            <person name="Lucas S."/>
            <person name="Copeland A."/>
            <person name="Lapidus A."/>
            <person name="Bruce D."/>
            <person name="Goodwin L."/>
            <person name="Pitluck S."/>
            <person name="Kyrpides N."/>
            <person name="Mavromatis K."/>
            <person name="Pagani I."/>
            <person name="Ivanova N."/>
            <person name="Ovchinnikova G."/>
            <person name="Lu M."/>
            <person name="Detter J.C."/>
            <person name="Han C."/>
            <person name="Land M."/>
            <person name="Hauser L."/>
            <person name="Markowitz V."/>
            <person name="Cheng J.-F."/>
            <person name="Hugenholtz P."/>
            <person name="Woyke T."/>
            <person name="Wu D."/>
            <person name="Tindall B."/>
            <person name="Pomrenke H.G."/>
            <person name="Brambilla E."/>
            <person name="Klenk H.-P."/>
            <person name="Eisen J.A."/>
        </authorList>
    </citation>
    <scope>NUCLEOTIDE SEQUENCE [LARGE SCALE GENOMIC DNA]</scope>
    <source>
        <strain evidence="3">ATCC 51119 / DSM 12145 / JCM 21818 / LMG 10337 / NBRC 100064 / NCIMB 13643</strain>
    </source>
</reference>
<sequence>MKYLSLLTFLITLLSFSTSSGQETYKPGYAILENGTRISGEIGCYEDSPWLNQRFIFIKDSADLAQNGVKAKSKKYKVDDLKFYEVADRAYEKVNYVDLQNIQVKSLGSNNHMLERFSSGRINAYRFYAYPKDIEVYINTPSEVIKQNEQRDKAALLAGWKLLTQKDGSNLKNSFEYDFQKYFEDAPDIAQKYKDGAYGNTPISNKKGLAGKMVNMAMKASLQPLEYQSIVAAFNDYNKKYQGK</sequence>
<evidence type="ECO:0000313" key="2">
    <source>
        <dbReference type="EMBL" id="ADY51119.1"/>
    </source>
</evidence>
<evidence type="ECO:0000313" key="3">
    <source>
        <dbReference type="Proteomes" id="UP000000310"/>
    </source>
</evidence>
<keyword evidence="3" id="KW-1185">Reference proteome</keyword>
<accession>F0S6P3</accession>
<dbReference type="KEGG" id="psn:Pedsa_0539"/>
<keyword evidence="1" id="KW-0732">Signal</keyword>
<dbReference type="HOGENOM" id="CLU_1137295_0_0_10"/>
<proteinExistence type="predicted"/>
<dbReference type="EMBL" id="CP002545">
    <property type="protein sequence ID" value="ADY51119.1"/>
    <property type="molecule type" value="Genomic_DNA"/>
</dbReference>
<dbReference type="RefSeq" id="WP_013631622.1">
    <property type="nucleotide sequence ID" value="NC_015177.1"/>
</dbReference>
<dbReference type="AlphaFoldDB" id="F0S6P3"/>
<dbReference type="OrthoDB" id="767616at2"/>
<dbReference type="STRING" id="762903.Pedsa_0539"/>